<protein>
    <recommendedName>
        <fullName evidence="5">LacI family transcriptional regulator</fullName>
    </recommendedName>
</protein>
<keyword evidence="4" id="KW-1185">Reference proteome</keyword>
<dbReference type="EMBL" id="CP021108">
    <property type="protein sequence ID" value="ARP81381.1"/>
    <property type="molecule type" value="Genomic_DNA"/>
</dbReference>
<dbReference type="SUPFAM" id="SSF53850">
    <property type="entry name" value="Periplasmic binding protein-like II"/>
    <property type="match status" value="1"/>
</dbReference>
<dbReference type="RefSeq" id="WP_086064576.1">
    <property type="nucleotide sequence ID" value="NZ_CP021108.1"/>
</dbReference>
<dbReference type="PANTHER" id="PTHR42928:SF5">
    <property type="entry name" value="BLR1237 PROTEIN"/>
    <property type="match status" value="1"/>
</dbReference>
<dbReference type="InterPro" id="IPR042100">
    <property type="entry name" value="Bug_dom1"/>
</dbReference>
<dbReference type="CDD" id="cd13578">
    <property type="entry name" value="PBP2_Bug27"/>
    <property type="match status" value="1"/>
</dbReference>
<keyword evidence="2" id="KW-0732">Signal</keyword>
<proteinExistence type="inferred from homology"/>
<reference evidence="3 4" key="1">
    <citation type="submission" date="2017-05" db="EMBL/GenBank/DDBJ databases">
        <title>Complete and WGS of Bordetella genogroups.</title>
        <authorList>
            <person name="Spilker T."/>
            <person name="LiPuma J."/>
        </authorList>
    </citation>
    <scope>NUCLEOTIDE SEQUENCE [LARGE SCALE GENOMIC DNA]</scope>
    <source>
        <strain evidence="3 4">AU19157</strain>
    </source>
</reference>
<evidence type="ECO:0000313" key="4">
    <source>
        <dbReference type="Proteomes" id="UP000194151"/>
    </source>
</evidence>
<dbReference type="STRING" id="1416806.CAL12_11620"/>
<evidence type="ECO:0000256" key="1">
    <source>
        <dbReference type="ARBA" id="ARBA00006987"/>
    </source>
</evidence>
<dbReference type="PIRSF" id="PIRSF017082">
    <property type="entry name" value="YflP"/>
    <property type="match status" value="1"/>
</dbReference>
<evidence type="ECO:0000256" key="2">
    <source>
        <dbReference type="SAM" id="SignalP"/>
    </source>
</evidence>
<evidence type="ECO:0008006" key="5">
    <source>
        <dbReference type="Google" id="ProtNLM"/>
    </source>
</evidence>
<dbReference type="AlphaFoldDB" id="A0A1W6YK17"/>
<dbReference type="InterPro" id="IPR005064">
    <property type="entry name" value="BUG"/>
</dbReference>
<dbReference type="Proteomes" id="UP000194151">
    <property type="component" value="Chromosome"/>
</dbReference>
<dbReference type="Pfam" id="PF03401">
    <property type="entry name" value="TctC"/>
    <property type="match status" value="1"/>
</dbReference>
<name>A0A1W6YK17_9BORD</name>
<sequence length="348" mass="35587">MKKLTRIATALPAALAVVAAALLGVPAGAVGASPDGAPGSAAGKGDGAANFPDRPVKLIVPFPPGGGTDILARPLAQKLGEKWKQPVIIENRAGAGGNIGTEAAARAPADGYTIVLGTVGTHAINQSLYRNLSYDATRDFTAITMVANTPNVLVLNPGVPARSVQALIAMAKARPGTLNYASPGNGTPPHLAAEIFKSMADVSITHVPYKGSAPAMTDLLGGQVQMMIANAPVVLPYIKSGKLVGLASTSATRPAMLRDIPTLSESGLKGYEADTWYGLFAPVGTPPAVVAKLNADVVAALKSPDIQAFFAEQGAEVIGDSSADANAKVRSEVEKWRGVIQSIGLKMD</sequence>
<feature type="signal peptide" evidence="2">
    <location>
        <begin position="1"/>
        <end position="29"/>
    </location>
</feature>
<accession>A0A1W6YK17</accession>
<comment type="similarity">
    <text evidence="1">Belongs to the UPF0065 (bug) family.</text>
</comment>
<evidence type="ECO:0000313" key="3">
    <source>
        <dbReference type="EMBL" id="ARP81381.1"/>
    </source>
</evidence>
<dbReference type="KEGG" id="bgv:CAL12_11620"/>
<gene>
    <name evidence="3" type="ORF">CAL12_11620</name>
</gene>
<dbReference type="Gene3D" id="3.40.190.10">
    <property type="entry name" value="Periplasmic binding protein-like II"/>
    <property type="match status" value="1"/>
</dbReference>
<organism evidence="3 4">
    <name type="scientific">Bordetella genomosp. 8</name>
    <dbReference type="NCBI Taxonomy" id="1416806"/>
    <lineage>
        <taxon>Bacteria</taxon>
        <taxon>Pseudomonadati</taxon>
        <taxon>Pseudomonadota</taxon>
        <taxon>Betaproteobacteria</taxon>
        <taxon>Burkholderiales</taxon>
        <taxon>Alcaligenaceae</taxon>
        <taxon>Bordetella</taxon>
    </lineage>
</organism>
<dbReference type="PANTHER" id="PTHR42928">
    <property type="entry name" value="TRICARBOXYLATE-BINDING PROTEIN"/>
    <property type="match status" value="1"/>
</dbReference>
<dbReference type="Gene3D" id="3.40.190.150">
    <property type="entry name" value="Bordetella uptake gene, domain 1"/>
    <property type="match status" value="1"/>
</dbReference>
<dbReference type="OrthoDB" id="8678477at2"/>
<feature type="chain" id="PRO_5012099923" description="LacI family transcriptional regulator" evidence="2">
    <location>
        <begin position="30"/>
        <end position="348"/>
    </location>
</feature>